<dbReference type="EMBL" id="QTSX02001525">
    <property type="protein sequence ID" value="KAJ9080763.1"/>
    <property type="molecule type" value="Genomic_DNA"/>
</dbReference>
<organism evidence="1 2">
    <name type="scientific">Entomophthora muscae</name>
    <dbReference type="NCBI Taxonomy" id="34485"/>
    <lineage>
        <taxon>Eukaryota</taxon>
        <taxon>Fungi</taxon>
        <taxon>Fungi incertae sedis</taxon>
        <taxon>Zoopagomycota</taxon>
        <taxon>Entomophthoromycotina</taxon>
        <taxon>Entomophthoromycetes</taxon>
        <taxon>Entomophthorales</taxon>
        <taxon>Entomophthoraceae</taxon>
        <taxon>Entomophthora</taxon>
    </lineage>
</organism>
<comment type="caution">
    <text evidence="1">The sequence shown here is derived from an EMBL/GenBank/DDBJ whole genome shotgun (WGS) entry which is preliminary data.</text>
</comment>
<gene>
    <name evidence="1" type="primary">CPSF4_4</name>
    <name evidence="1" type="ORF">DSO57_1021565</name>
</gene>
<evidence type="ECO:0000313" key="1">
    <source>
        <dbReference type="EMBL" id="KAJ9080763.1"/>
    </source>
</evidence>
<protein>
    <submittedName>
        <fullName evidence="1">Cleavage and polyadenylation specificity factor subunit 4, variant 2</fullName>
    </submittedName>
</protein>
<sequence>MFLKGGCPRGLQCPYKHIKSEKSVVCKHWLRGLCKKEDQCEFLHEYNLKKMPECWFYSRYGECASGEECIYLHIDPETKIPECPWYNRGFCKHGPNCKSKHVRRLPCILFLAGFCPKGHECENGHPKFEIPTMDKDRNQNRDEKNFNSFHRNPNYEGREWNQQHQFPHYPRQHNNFQNPRQFNNRDSGLDMKRLEEVTCYKCRQTGHYANHCPT</sequence>
<reference evidence="1" key="1">
    <citation type="submission" date="2022-04" db="EMBL/GenBank/DDBJ databases">
        <title>Genome of the entomopathogenic fungus Entomophthora muscae.</title>
        <authorList>
            <person name="Elya C."/>
            <person name="Lovett B.R."/>
            <person name="Lee E."/>
            <person name="Macias A.M."/>
            <person name="Hajek A.E."/>
            <person name="De Bivort B.L."/>
            <person name="Kasson M.T."/>
            <person name="De Fine Licht H.H."/>
            <person name="Stajich J.E."/>
        </authorList>
    </citation>
    <scope>NUCLEOTIDE SEQUENCE</scope>
    <source>
        <strain evidence="1">Berkeley</strain>
    </source>
</reference>
<name>A0ACC2U1Q3_9FUNG</name>
<keyword evidence="2" id="KW-1185">Reference proteome</keyword>
<dbReference type="Proteomes" id="UP001165960">
    <property type="component" value="Unassembled WGS sequence"/>
</dbReference>
<evidence type="ECO:0000313" key="2">
    <source>
        <dbReference type="Proteomes" id="UP001165960"/>
    </source>
</evidence>
<proteinExistence type="predicted"/>
<accession>A0ACC2U1Q3</accession>